<keyword evidence="2" id="KW-0479">Metal-binding</keyword>
<dbReference type="SUPFAM" id="SSF50249">
    <property type="entry name" value="Nucleic acid-binding proteins"/>
    <property type="match status" value="1"/>
</dbReference>
<dbReference type="EMBL" id="CP039350">
    <property type="protein sequence ID" value="QCD96763.1"/>
    <property type="molecule type" value="Genomic_DNA"/>
</dbReference>
<organism evidence="8 9">
    <name type="scientific">Vigna unguiculata</name>
    <name type="common">Cowpea</name>
    <dbReference type="NCBI Taxonomy" id="3917"/>
    <lineage>
        <taxon>Eukaryota</taxon>
        <taxon>Viridiplantae</taxon>
        <taxon>Streptophyta</taxon>
        <taxon>Embryophyta</taxon>
        <taxon>Tracheophyta</taxon>
        <taxon>Spermatophyta</taxon>
        <taxon>Magnoliopsida</taxon>
        <taxon>eudicotyledons</taxon>
        <taxon>Gunneridae</taxon>
        <taxon>Pentapetalae</taxon>
        <taxon>rosids</taxon>
        <taxon>fabids</taxon>
        <taxon>Fabales</taxon>
        <taxon>Fabaceae</taxon>
        <taxon>Papilionoideae</taxon>
        <taxon>50 kb inversion clade</taxon>
        <taxon>NPAAA clade</taxon>
        <taxon>indigoferoid/millettioid clade</taxon>
        <taxon>Phaseoleae</taxon>
        <taxon>Vigna</taxon>
    </lineage>
</organism>
<name>A0A4D6M7E8_VIGUN</name>
<keyword evidence="3" id="KW-0863">Zinc-finger</keyword>
<dbReference type="InterPro" id="IPR047192">
    <property type="entry name" value="Euk_RPA1_DBD_C"/>
</dbReference>
<protein>
    <submittedName>
        <fullName evidence="8">Replication factor A1</fullName>
    </submittedName>
</protein>
<evidence type="ECO:0000313" key="9">
    <source>
        <dbReference type="Proteomes" id="UP000501690"/>
    </source>
</evidence>
<dbReference type="GO" id="GO:0003677">
    <property type="term" value="F:DNA binding"/>
    <property type="evidence" value="ECO:0007669"/>
    <property type="project" value="UniProtKB-KW"/>
</dbReference>
<keyword evidence="4" id="KW-0862">Zinc</keyword>
<evidence type="ECO:0000259" key="6">
    <source>
        <dbReference type="Pfam" id="PF02721"/>
    </source>
</evidence>
<evidence type="ECO:0000256" key="4">
    <source>
        <dbReference type="ARBA" id="ARBA00022833"/>
    </source>
</evidence>
<dbReference type="Pfam" id="PF08646">
    <property type="entry name" value="Rep_fac-A_C"/>
    <property type="match status" value="1"/>
</dbReference>
<dbReference type="Proteomes" id="UP000501690">
    <property type="component" value="Linkage Group LG6"/>
</dbReference>
<feature type="domain" description="Replication protein A 70 kDa DNA-binding subunit B/D first OB fold" evidence="6">
    <location>
        <begin position="77"/>
        <end position="135"/>
    </location>
</feature>
<dbReference type="InterPro" id="IPR012340">
    <property type="entry name" value="NA-bd_OB-fold"/>
</dbReference>
<dbReference type="InterPro" id="IPR003871">
    <property type="entry name" value="RFA1B/D_OB_1st"/>
</dbReference>
<proteinExistence type="inferred from homology"/>
<comment type="similarity">
    <text evidence="1">Belongs to the replication factor A protein 1 family.</text>
</comment>
<dbReference type="GO" id="GO:0008270">
    <property type="term" value="F:zinc ion binding"/>
    <property type="evidence" value="ECO:0007669"/>
    <property type="project" value="UniProtKB-KW"/>
</dbReference>
<evidence type="ECO:0000256" key="5">
    <source>
        <dbReference type="ARBA" id="ARBA00023125"/>
    </source>
</evidence>
<reference evidence="8 9" key="1">
    <citation type="submission" date="2019-04" db="EMBL/GenBank/DDBJ databases">
        <title>An improved genome assembly and genetic linkage map for asparagus bean, Vigna unguiculata ssp. sesquipedialis.</title>
        <authorList>
            <person name="Xia Q."/>
            <person name="Zhang R."/>
            <person name="Dong Y."/>
        </authorList>
    </citation>
    <scope>NUCLEOTIDE SEQUENCE [LARGE SCALE GENOMIC DNA]</scope>
    <source>
        <tissue evidence="8">Leaf</tissue>
    </source>
</reference>
<dbReference type="PANTHER" id="PTHR47165">
    <property type="entry name" value="OS03G0429900 PROTEIN"/>
    <property type="match status" value="1"/>
</dbReference>
<evidence type="ECO:0000256" key="1">
    <source>
        <dbReference type="ARBA" id="ARBA00005690"/>
    </source>
</evidence>
<keyword evidence="9" id="KW-1185">Reference proteome</keyword>
<accession>A0A4D6M7E8</accession>
<evidence type="ECO:0000313" key="8">
    <source>
        <dbReference type="EMBL" id="QCD96763.1"/>
    </source>
</evidence>
<evidence type="ECO:0000259" key="7">
    <source>
        <dbReference type="Pfam" id="PF08646"/>
    </source>
</evidence>
<evidence type="ECO:0000256" key="2">
    <source>
        <dbReference type="ARBA" id="ARBA00022723"/>
    </source>
</evidence>
<gene>
    <name evidence="8" type="ORF">DEO72_LG6g1472</name>
</gene>
<dbReference type="AlphaFoldDB" id="A0A4D6M7E8"/>
<evidence type="ECO:0000256" key="3">
    <source>
        <dbReference type="ARBA" id="ARBA00022771"/>
    </source>
</evidence>
<keyword evidence="5" id="KW-0238">DNA-binding</keyword>
<dbReference type="PANTHER" id="PTHR47165:SF4">
    <property type="entry name" value="OS03G0429900 PROTEIN"/>
    <property type="match status" value="1"/>
</dbReference>
<feature type="domain" description="Replication factor A C-terminal" evidence="7">
    <location>
        <begin position="152"/>
        <end position="267"/>
    </location>
</feature>
<dbReference type="InterPro" id="IPR013955">
    <property type="entry name" value="Rep_factor-A_C"/>
</dbReference>
<dbReference type="Gene3D" id="2.40.50.140">
    <property type="entry name" value="Nucleic acid-binding proteins"/>
    <property type="match status" value="2"/>
</dbReference>
<sequence>MSVIQKHTHSLQELNPEKENWNIIARVVRLWFVEDCTKGKSPFSMEIVLQDKEPSFFHYCLISLIPYTMSVIQKHTHSLQELNPEKENWNIIARVVRLWFVEDCTKGKSPFSMEIVLQDKESSKVSLEDDFIKLDPRSSIEGLKDFKQESTFVVKAIIKHVLDHDDWWYTTCICKKAVYPYSKIFFCEKCNKHDIKVTPRYKLKLRVIDATNSTIFVVFDRDASAMLKKSCSDILDLQDKNTAARDLLKEFEVLIDKTYLFKVECKMIIIANLNNHSELKKCAWMKNSLKALLMLKLSLCHNLLAESKCLDIILYCQHYNHASYMKEFLVYYQSRKHKGHSPKPTSMDSSVSVAARKTLGRFTMFHFVHNQEFGQVDPIFFAMFGQELGPAWQVEDIQGNQHQTYNLILQITFVNVDSGGWNCRNVTTLSLFNITNAPILHNTNSNNTVHEFMDVLGGMVQFDCHSGRKKTNLFNTQPLLDKEILGSSSSLTSLNCSAFSEVVNHFYVQQNQSHAF</sequence>
<dbReference type="CDD" id="cd04476">
    <property type="entry name" value="RPA1_DBD_C"/>
    <property type="match status" value="1"/>
</dbReference>
<dbReference type="Pfam" id="PF02721">
    <property type="entry name" value="DUF223"/>
    <property type="match status" value="1"/>
</dbReference>